<reference evidence="1 2" key="1">
    <citation type="journal article" date="2019" name="Sci. Rep.">
        <title>Orb-weaving spider Araneus ventricosus genome elucidates the spidroin gene catalogue.</title>
        <authorList>
            <person name="Kono N."/>
            <person name="Nakamura H."/>
            <person name="Ohtoshi R."/>
            <person name="Moran D.A.P."/>
            <person name="Shinohara A."/>
            <person name="Yoshida Y."/>
            <person name="Fujiwara M."/>
            <person name="Mori M."/>
            <person name="Tomita M."/>
            <person name="Arakawa K."/>
        </authorList>
    </citation>
    <scope>NUCLEOTIDE SEQUENCE [LARGE SCALE GENOMIC DNA]</scope>
</reference>
<evidence type="ECO:0000313" key="2">
    <source>
        <dbReference type="Proteomes" id="UP000499080"/>
    </source>
</evidence>
<accession>A0A4Y2UXE8</accession>
<evidence type="ECO:0000313" key="1">
    <source>
        <dbReference type="EMBL" id="GBO16824.1"/>
    </source>
</evidence>
<dbReference type="AlphaFoldDB" id="A0A4Y2UXE8"/>
<comment type="caution">
    <text evidence="1">The sequence shown here is derived from an EMBL/GenBank/DDBJ whole genome shotgun (WGS) entry which is preliminary data.</text>
</comment>
<dbReference type="Proteomes" id="UP000499080">
    <property type="component" value="Unassembled WGS sequence"/>
</dbReference>
<sequence>MRSEKYQVCNGLNQRRGLEWPVRDSIPSVIHRLCVPMHAKSVVMNQTSSLDSIPSVIHRLCVPMHAKSVVMNQTSSLDSIPSV</sequence>
<proteinExistence type="predicted"/>
<name>A0A4Y2UXE8_ARAVE</name>
<keyword evidence="2" id="KW-1185">Reference proteome</keyword>
<protein>
    <submittedName>
        <fullName evidence="1">Uncharacterized protein</fullName>
    </submittedName>
</protein>
<organism evidence="1 2">
    <name type="scientific">Araneus ventricosus</name>
    <name type="common">Orbweaver spider</name>
    <name type="synonym">Epeira ventricosa</name>
    <dbReference type="NCBI Taxonomy" id="182803"/>
    <lineage>
        <taxon>Eukaryota</taxon>
        <taxon>Metazoa</taxon>
        <taxon>Ecdysozoa</taxon>
        <taxon>Arthropoda</taxon>
        <taxon>Chelicerata</taxon>
        <taxon>Arachnida</taxon>
        <taxon>Araneae</taxon>
        <taxon>Araneomorphae</taxon>
        <taxon>Entelegynae</taxon>
        <taxon>Araneoidea</taxon>
        <taxon>Araneidae</taxon>
        <taxon>Araneus</taxon>
    </lineage>
</organism>
<feature type="non-terminal residue" evidence="1">
    <location>
        <position position="83"/>
    </location>
</feature>
<dbReference type="EMBL" id="BGPR01040654">
    <property type="protein sequence ID" value="GBO16824.1"/>
    <property type="molecule type" value="Genomic_DNA"/>
</dbReference>
<gene>
    <name evidence="1" type="ORF">AVEN_223623_1</name>
</gene>